<feature type="region of interest" description="Disordered" evidence="1">
    <location>
        <begin position="1"/>
        <end position="73"/>
    </location>
</feature>
<proteinExistence type="predicted"/>
<comment type="caution">
    <text evidence="2">The sequence shown here is derived from an EMBL/GenBank/DDBJ whole genome shotgun (WGS) entry which is preliminary data.</text>
</comment>
<organism evidence="2 3">
    <name type="scientific">Ficus carica</name>
    <name type="common">Common fig</name>
    <dbReference type="NCBI Taxonomy" id="3494"/>
    <lineage>
        <taxon>Eukaryota</taxon>
        <taxon>Viridiplantae</taxon>
        <taxon>Streptophyta</taxon>
        <taxon>Embryophyta</taxon>
        <taxon>Tracheophyta</taxon>
        <taxon>Spermatophyta</taxon>
        <taxon>Magnoliopsida</taxon>
        <taxon>eudicotyledons</taxon>
        <taxon>Gunneridae</taxon>
        <taxon>Pentapetalae</taxon>
        <taxon>rosids</taxon>
        <taxon>fabids</taxon>
        <taxon>Rosales</taxon>
        <taxon>Moraceae</taxon>
        <taxon>Ficeae</taxon>
        <taxon>Ficus</taxon>
    </lineage>
</organism>
<feature type="compositionally biased region" description="Basic residues" evidence="1">
    <location>
        <begin position="1"/>
        <end position="10"/>
    </location>
</feature>
<reference evidence="2" key="1">
    <citation type="submission" date="2023-07" db="EMBL/GenBank/DDBJ databases">
        <title>draft genome sequence of fig (Ficus carica).</title>
        <authorList>
            <person name="Takahashi T."/>
            <person name="Nishimura K."/>
        </authorList>
    </citation>
    <scope>NUCLEOTIDE SEQUENCE</scope>
</reference>
<keyword evidence="3" id="KW-1185">Reference proteome</keyword>
<sequence>MEARSDRKRQVRPERGEKERDSDGRRRRREEEETVGEIGRREDRSENQAGEKWFRQQHPMRSGISTNTHRSLRRRSPAKWKHLGMMGTPVWCLPWALRSLSVLSGPGCSGRPGRVGCLGYPVDSEQQDAMGVTSKGATVPVRAGDRRMVVSDADSIGARLVSAMKEDGWSKRPILVLALLPGSSRNVVGVLDNKQLPGRRTVVPRVACVSRRWCHVALHHGREGKAALRILKLQTSNSNGKLAGSPIAASKTAPGFYARPSSINSEGQSAFATIAYENSSFCRELPKTAEDYQAKDQEDQHRQLPRR</sequence>
<feature type="region of interest" description="Disordered" evidence="1">
    <location>
        <begin position="287"/>
        <end position="307"/>
    </location>
</feature>
<evidence type="ECO:0000256" key="1">
    <source>
        <dbReference type="SAM" id="MobiDB-lite"/>
    </source>
</evidence>
<gene>
    <name evidence="2" type="ORF">TIFTF001_033661</name>
</gene>
<accession>A0AA88DZ70</accession>
<dbReference type="AlphaFoldDB" id="A0AA88DZ70"/>
<feature type="compositionally biased region" description="Basic and acidic residues" evidence="1">
    <location>
        <begin position="11"/>
        <end position="24"/>
    </location>
</feature>
<protein>
    <submittedName>
        <fullName evidence="2">Uncharacterized protein</fullName>
    </submittedName>
</protein>
<evidence type="ECO:0000313" key="3">
    <source>
        <dbReference type="Proteomes" id="UP001187192"/>
    </source>
</evidence>
<evidence type="ECO:0000313" key="2">
    <source>
        <dbReference type="EMBL" id="GMN64583.1"/>
    </source>
</evidence>
<dbReference type="Proteomes" id="UP001187192">
    <property type="component" value="Unassembled WGS sequence"/>
</dbReference>
<name>A0AA88DZ70_FICCA</name>
<dbReference type="EMBL" id="BTGU01000187">
    <property type="protein sequence ID" value="GMN64583.1"/>
    <property type="molecule type" value="Genomic_DNA"/>
</dbReference>